<feature type="compositionally biased region" description="Low complexity" evidence="1">
    <location>
        <begin position="157"/>
        <end position="186"/>
    </location>
</feature>
<evidence type="ECO:0000256" key="1">
    <source>
        <dbReference type="SAM" id="MobiDB-lite"/>
    </source>
</evidence>
<keyword evidence="2" id="KW-0472">Membrane</keyword>
<gene>
    <name evidence="3" type="ORF">BD410DRAFT_785889</name>
</gene>
<accession>A0A4Y7QA17</accession>
<feature type="transmembrane region" description="Helical" evidence="2">
    <location>
        <begin position="201"/>
        <end position="222"/>
    </location>
</feature>
<dbReference type="EMBL" id="ML170166">
    <property type="protein sequence ID" value="TDL24424.1"/>
    <property type="molecule type" value="Genomic_DNA"/>
</dbReference>
<name>A0A4Y7QA17_9AGAM</name>
<feature type="region of interest" description="Disordered" evidence="1">
    <location>
        <begin position="157"/>
        <end position="192"/>
    </location>
</feature>
<dbReference type="PANTHER" id="PTHR16861">
    <property type="entry name" value="GLYCOPROTEIN 38"/>
    <property type="match status" value="1"/>
</dbReference>
<evidence type="ECO:0000313" key="3">
    <source>
        <dbReference type="EMBL" id="TDL24424.1"/>
    </source>
</evidence>
<dbReference type="PANTHER" id="PTHR16861:SF4">
    <property type="entry name" value="SH3 DOMAIN PROTEIN (AFU_ORTHOLOGUE AFUA_1G13610)"/>
    <property type="match status" value="1"/>
</dbReference>
<keyword evidence="2" id="KW-1133">Transmembrane helix</keyword>
<dbReference type="STRING" id="50990.A0A4Y7QA17"/>
<feature type="region of interest" description="Disordered" evidence="1">
    <location>
        <begin position="319"/>
        <end position="433"/>
    </location>
</feature>
<dbReference type="VEuPathDB" id="FungiDB:BD410DRAFT_785889"/>
<protein>
    <submittedName>
        <fullName evidence="3">Uncharacterized protein</fullName>
    </submittedName>
</protein>
<dbReference type="AlphaFoldDB" id="A0A4Y7QA17"/>
<keyword evidence="2" id="KW-0812">Transmembrane</keyword>
<evidence type="ECO:0000256" key="2">
    <source>
        <dbReference type="SAM" id="Phobius"/>
    </source>
</evidence>
<reference evidence="3 4" key="1">
    <citation type="submission" date="2018-06" db="EMBL/GenBank/DDBJ databases">
        <title>A transcriptomic atlas of mushroom development highlights an independent origin of complex multicellularity.</title>
        <authorList>
            <consortium name="DOE Joint Genome Institute"/>
            <person name="Krizsan K."/>
            <person name="Almasi E."/>
            <person name="Merenyi Z."/>
            <person name="Sahu N."/>
            <person name="Viragh M."/>
            <person name="Koszo T."/>
            <person name="Mondo S."/>
            <person name="Kiss B."/>
            <person name="Balint B."/>
            <person name="Kues U."/>
            <person name="Barry K."/>
            <person name="Hegedus J.C."/>
            <person name="Henrissat B."/>
            <person name="Johnson J."/>
            <person name="Lipzen A."/>
            <person name="Ohm R."/>
            <person name="Nagy I."/>
            <person name="Pangilinan J."/>
            <person name="Yan J."/>
            <person name="Xiong Y."/>
            <person name="Grigoriev I.V."/>
            <person name="Hibbett D.S."/>
            <person name="Nagy L.G."/>
        </authorList>
    </citation>
    <scope>NUCLEOTIDE SEQUENCE [LARGE SCALE GENOMIC DNA]</scope>
    <source>
        <strain evidence="3 4">SZMC22713</strain>
    </source>
</reference>
<evidence type="ECO:0000313" key="4">
    <source>
        <dbReference type="Proteomes" id="UP000294933"/>
    </source>
</evidence>
<sequence length="433" mass="43747">MSISLPSASYTLPTPSLATTPLGAPVPTPPASGGTPATFGFAFILPSNCPVCTPEFIQWVISFPPNFTGAIPNLDLYITGSTSPTSPNITQLIQIDAPLVDATPQSENENETGSYTWSQATVPPGTYVIQAFFNGGTAVSPAFSVLAGNTSCLAASSSSSAAPTQSPGTTSGPPSQTNSPQPSSPTAVSASHSGSKVASGAIAGIVVGALLIGALLAAFCVFRRRRRSSSSRSAWHEKGYGGLASGSFPVIGGSNGVSRSAGGGGGGAGLRPAAPARLRDSFNSAIALSSQDRSGDDLPVQGTVPHGAAAVANNYNYTSSATSASSTPQLPPISTSTPTSTSTSPAAKRRTVTMARKPVPAYLEEDNLAGGGGFGNDSDDKDGLEMTPTSYSPSNSLGTGESHGTLSQPRLDVESLSARPMHYLIPDLPSAQR</sequence>
<keyword evidence="4" id="KW-1185">Reference proteome</keyword>
<organism evidence="3 4">
    <name type="scientific">Rickenella mellea</name>
    <dbReference type="NCBI Taxonomy" id="50990"/>
    <lineage>
        <taxon>Eukaryota</taxon>
        <taxon>Fungi</taxon>
        <taxon>Dikarya</taxon>
        <taxon>Basidiomycota</taxon>
        <taxon>Agaricomycotina</taxon>
        <taxon>Agaricomycetes</taxon>
        <taxon>Hymenochaetales</taxon>
        <taxon>Rickenellaceae</taxon>
        <taxon>Rickenella</taxon>
    </lineage>
</organism>
<feature type="compositionally biased region" description="Low complexity" evidence="1">
    <location>
        <begin position="319"/>
        <end position="345"/>
    </location>
</feature>
<feature type="compositionally biased region" description="Polar residues" evidence="1">
    <location>
        <begin position="387"/>
        <end position="408"/>
    </location>
</feature>
<dbReference type="Proteomes" id="UP000294933">
    <property type="component" value="Unassembled WGS sequence"/>
</dbReference>
<proteinExistence type="predicted"/>